<dbReference type="PANTHER" id="PTHR21593">
    <property type="entry name" value="PRION-LIKE- Q/N-RICH -DOMAIN-BEARING PROTEIN PROTEIN"/>
    <property type="match status" value="1"/>
</dbReference>
<accession>A0A0N5A6J1</accession>
<protein>
    <submittedName>
        <fullName evidence="4">DUF148 domain-containing protein</fullName>
    </submittedName>
</protein>
<dbReference type="Proteomes" id="UP000038045">
    <property type="component" value="Unplaced"/>
</dbReference>
<feature type="chain" id="PRO_5005892973" evidence="1">
    <location>
        <begin position="21"/>
        <end position="217"/>
    </location>
</feature>
<evidence type="ECO:0000256" key="1">
    <source>
        <dbReference type="SAM" id="SignalP"/>
    </source>
</evidence>
<dbReference type="Pfam" id="PF02520">
    <property type="entry name" value="ANIS5_cation-bd"/>
    <property type="match status" value="1"/>
</dbReference>
<evidence type="ECO:0000313" key="3">
    <source>
        <dbReference type="Proteomes" id="UP000038045"/>
    </source>
</evidence>
<evidence type="ECO:0000259" key="2">
    <source>
        <dbReference type="Pfam" id="PF02520"/>
    </source>
</evidence>
<dbReference type="InterPro" id="IPR003677">
    <property type="entry name" value="ANIS5_cation-bd"/>
</dbReference>
<dbReference type="InterPro" id="IPR052823">
    <property type="entry name" value="SXP/RAL-2_related"/>
</dbReference>
<organism evidence="3 4">
    <name type="scientific">Parastrongyloides trichosuri</name>
    <name type="common">Possum-specific nematode worm</name>
    <dbReference type="NCBI Taxonomy" id="131310"/>
    <lineage>
        <taxon>Eukaryota</taxon>
        <taxon>Metazoa</taxon>
        <taxon>Ecdysozoa</taxon>
        <taxon>Nematoda</taxon>
        <taxon>Chromadorea</taxon>
        <taxon>Rhabditida</taxon>
        <taxon>Tylenchina</taxon>
        <taxon>Panagrolaimomorpha</taxon>
        <taxon>Strongyloidoidea</taxon>
        <taxon>Strongyloididae</taxon>
        <taxon>Parastrongyloides</taxon>
    </lineage>
</organism>
<keyword evidence="1" id="KW-0732">Signal</keyword>
<dbReference type="WBParaSite" id="PTRK_0001761500.1">
    <property type="protein sequence ID" value="PTRK_0001761500.1"/>
    <property type="gene ID" value="PTRK_0001761500"/>
</dbReference>
<dbReference type="PANTHER" id="PTHR21593:SF36">
    <property type="entry name" value="DUF148 DOMAIN-CONTAINING PROTEIN-RELATED"/>
    <property type="match status" value="1"/>
</dbReference>
<name>A0A0N5A6J1_PARTI</name>
<evidence type="ECO:0000313" key="4">
    <source>
        <dbReference type="WBParaSite" id="PTRK_0001761500.1"/>
    </source>
</evidence>
<proteinExistence type="predicted"/>
<dbReference type="STRING" id="131310.A0A0N5A6J1"/>
<sequence length="217" mass="25377">MNSKVFIASISLVILSSIQMQIIETTFFGSSMNIFGSKGFRESGTMRRHRVNDQKFPFLQGLNKTNVRSFLDIRRNESLTKAEIQEEEDKWASRQNQTVQNVYNEFKANRTAQIEKIKSDVESKLSSLSESAQRIVQEIEDVLEKQNITQSEERQEIKEIINNATKSDLKALKSLIPIIQIRRPKEMRRSFGKKRFMKIDRPRYEMSEEDLTTTNYI</sequence>
<feature type="domain" description="SXP/RAL-2 family protein Ani s 5-like cation-binding" evidence="2">
    <location>
        <begin position="68"/>
        <end position="173"/>
    </location>
</feature>
<feature type="signal peptide" evidence="1">
    <location>
        <begin position="1"/>
        <end position="20"/>
    </location>
</feature>
<reference evidence="4" key="1">
    <citation type="submission" date="2017-02" db="UniProtKB">
        <authorList>
            <consortium name="WormBaseParasite"/>
        </authorList>
    </citation>
    <scope>IDENTIFICATION</scope>
</reference>
<keyword evidence="3" id="KW-1185">Reference proteome</keyword>
<dbReference type="AlphaFoldDB" id="A0A0N5A6J1"/>